<dbReference type="RefSeq" id="WP_087553918.1">
    <property type="nucleotide sequence ID" value="NZ_CP033133.1"/>
</dbReference>
<sequence>MKHIFLIYALISLIIFAVLSVLSYSAGAGYVYVLWHNIQIQTNLWVLLFFGVWISFFMHLAWYLIKRYLNREKRKLEQILSFNNLHPFEKLGVLWLLDGEEEQEQVIRNIFDQSGLLKSIIHAQLLFKKAQCVEALQILENSPPSAFELAEILRIEIYLAQQDQQQALTHLEFLNGHDLSPWLGELAESYKLRLQKLWGQFAIQFPWQYLHGTQFGQLEIATKQQWLMQLLGCYDQASFEDLELLQQKFFEIQPQLDQMPYETKILWLKLIMRLPELAQQQQQLAIQILDEKFDQDVFYLWFQHQLLRQNPDYEQLEQQIIKLETKYMNIPVFSFAMWHIYTATQRDNEADQLLTLYPNDVLMNYLRIKATLNGNEALIQQLNSIFEKDSNYIQFKI</sequence>
<reference evidence="2 3" key="1">
    <citation type="submission" date="2018-10" db="EMBL/GenBank/DDBJ databases">
        <title>The complete genome of Acinetobacter wuhouensis strain WCHAW010062.</title>
        <authorList>
            <person name="Hu Y."/>
            <person name="Long H."/>
            <person name="Feng Y."/>
            <person name="Zong Z."/>
        </authorList>
    </citation>
    <scope>NUCLEOTIDE SEQUENCE [LARGE SCALE GENOMIC DNA]</scope>
    <source>
        <strain evidence="2 3">WCHAW010062</strain>
    </source>
</reference>
<accession>A0A3G2T6N4</accession>
<proteinExistence type="predicted"/>
<dbReference type="EMBL" id="CP033133">
    <property type="protein sequence ID" value="AYO55919.1"/>
    <property type="molecule type" value="Genomic_DNA"/>
</dbReference>
<keyword evidence="1" id="KW-0812">Transmembrane</keyword>
<organism evidence="2 3">
    <name type="scientific">Acinetobacter wuhouensis</name>
    <dbReference type="NCBI Taxonomy" id="1879050"/>
    <lineage>
        <taxon>Bacteria</taxon>
        <taxon>Pseudomonadati</taxon>
        <taxon>Pseudomonadota</taxon>
        <taxon>Gammaproteobacteria</taxon>
        <taxon>Moraxellales</taxon>
        <taxon>Moraxellaceae</taxon>
        <taxon>Acinetobacter</taxon>
    </lineage>
</organism>
<feature type="transmembrane region" description="Helical" evidence="1">
    <location>
        <begin position="44"/>
        <end position="65"/>
    </location>
</feature>
<evidence type="ECO:0000256" key="1">
    <source>
        <dbReference type="SAM" id="Phobius"/>
    </source>
</evidence>
<evidence type="ECO:0000313" key="2">
    <source>
        <dbReference type="EMBL" id="AYO55919.1"/>
    </source>
</evidence>
<keyword evidence="1" id="KW-0472">Membrane</keyword>
<dbReference type="Proteomes" id="UP000279962">
    <property type="component" value="Chromosome"/>
</dbReference>
<dbReference type="AlphaFoldDB" id="A0A3G2T6N4"/>
<protein>
    <submittedName>
        <fullName evidence="2">Heme biosynthesis protein HemY</fullName>
    </submittedName>
</protein>
<feature type="transmembrane region" description="Helical" evidence="1">
    <location>
        <begin position="7"/>
        <end position="32"/>
    </location>
</feature>
<name>A0A3G2T6N4_9GAMM</name>
<gene>
    <name evidence="2" type="ORF">CDG68_20755</name>
</gene>
<keyword evidence="1" id="KW-1133">Transmembrane helix</keyword>
<evidence type="ECO:0000313" key="3">
    <source>
        <dbReference type="Proteomes" id="UP000279962"/>
    </source>
</evidence>